<dbReference type="Pfam" id="PF03595">
    <property type="entry name" value="SLAC1"/>
    <property type="match status" value="1"/>
</dbReference>
<evidence type="ECO:0000256" key="8">
    <source>
        <dbReference type="SAM" id="Phobius"/>
    </source>
</evidence>
<accession>A0PUS3</accession>
<keyword evidence="5 8" id="KW-0812">Transmembrane</keyword>
<keyword evidence="7 8" id="KW-0472">Membrane</keyword>
<sequence length="451" mass="47125">MRTFRRSITAGSVFGSRSTLTHHGRGGNLPYAVRPAGGLAARTGRRRTGAQVAAPRGAEANSALGFSAMAVTNSPGTPSPHTRVEVLGNIGPNWFASVMGTGIVAVAGATLPVHVVGLRAFTQVVWVIAAALLLALIVLVGGHWLRHPTVARSHARNPQMAHFYGAAPMALMTVGADAVLAGGPLIGERLAVDLDWVLWTAGTIGGLFTAVSIPFLMFTQHRVEPDAAFGGWLMPVVPPMVSAATGALLLPHMPAGSGRETMLYGCYAMFGLSFVASLNIIAMIWSRLVLYGTSGTARVPTLWIVLGPLGQSITAAGLLGAAAATGAVDHELAETMQAFAIIFGVPVWGFAMLWIALSTALTVRTLRRGMPFALTWWSLTFPVGTFVTGTSQLALHTHLPAFRVAAAAAYAGLLATWVLVAIRTVRGSLRGNLLNLPPSSAPFKASKDPVP</sequence>
<dbReference type="GO" id="GO:0055085">
    <property type="term" value="P:transmembrane transport"/>
    <property type="evidence" value="ECO:0007669"/>
    <property type="project" value="InterPro"/>
</dbReference>
<evidence type="ECO:0000256" key="5">
    <source>
        <dbReference type="ARBA" id="ARBA00022692"/>
    </source>
</evidence>
<feature type="transmembrane region" description="Helical" evidence="8">
    <location>
        <begin position="94"/>
        <end position="118"/>
    </location>
</feature>
<dbReference type="InterPro" id="IPR004695">
    <property type="entry name" value="SLAC1/Mae1/Ssu1/TehA"/>
</dbReference>
<dbReference type="KEGG" id="mul:MUL_4035"/>
<evidence type="ECO:0000256" key="4">
    <source>
        <dbReference type="ARBA" id="ARBA00022475"/>
    </source>
</evidence>
<keyword evidence="6 8" id="KW-1133">Transmembrane helix</keyword>
<dbReference type="HOGENOM" id="CLU_030057_6_4_11"/>
<feature type="transmembrane region" description="Helical" evidence="8">
    <location>
        <begin position="302"/>
        <end position="324"/>
    </location>
</feature>
<keyword evidence="4" id="KW-1003">Cell membrane</keyword>
<feature type="transmembrane region" description="Helical" evidence="8">
    <location>
        <begin position="262"/>
        <end position="290"/>
    </location>
</feature>
<evidence type="ECO:0000256" key="2">
    <source>
        <dbReference type="ARBA" id="ARBA00008566"/>
    </source>
</evidence>
<evidence type="ECO:0000256" key="7">
    <source>
        <dbReference type="ARBA" id="ARBA00023136"/>
    </source>
</evidence>
<dbReference type="GO" id="GO:0005886">
    <property type="term" value="C:plasma membrane"/>
    <property type="evidence" value="ECO:0007669"/>
    <property type="project" value="UniProtKB-SubCell"/>
</dbReference>
<evidence type="ECO:0000256" key="3">
    <source>
        <dbReference type="ARBA" id="ARBA00022448"/>
    </source>
</evidence>
<organism evidence="9 10">
    <name type="scientific">Mycobacterium ulcerans (strain Agy99)</name>
    <dbReference type="NCBI Taxonomy" id="362242"/>
    <lineage>
        <taxon>Bacteria</taxon>
        <taxon>Bacillati</taxon>
        <taxon>Actinomycetota</taxon>
        <taxon>Actinomycetes</taxon>
        <taxon>Mycobacteriales</taxon>
        <taxon>Mycobacteriaceae</taxon>
        <taxon>Mycobacterium</taxon>
        <taxon>Mycobacterium ulcerans group</taxon>
    </lineage>
</organism>
<dbReference type="EMBL" id="CP000325">
    <property type="protein sequence ID" value="ABL06092.1"/>
    <property type="molecule type" value="Genomic_DNA"/>
</dbReference>
<gene>
    <name evidence="9" type="ordered locus">MUL_4035</name>
</gene>
<comment type="subcellular location">
    <subcellularLocation>
        <location evidence="1">Cell membrane</location>
        <topology evidence="1">Multi-pass membrane protein</topology>
    </subcellularLocation>
</comment>
<dbReference type="InterPro" id="IPR051629">
    <property type="entry name" value="Sulfite_efflux_TDT"/>
</dbReference>
<dbReference type="AlphaFoldDB" id="A0PUS3"/>
<dbReference type="CDD" id="cd09320">
    <property type="entry name" value="TDT_like_2"/>
    <property type="match status" value="1"/>
</dbReference>
<name>A0PUS3_MYCUA</name>
<evidence type="ECO:0000256" key="6">
    <source>
        <dbReference type="ARBA" id="ARBA00022989"/>
    </source>
</evidence>
<dbReference type="PANTHER" id="PTHR31686">
    <property type="match status" value="1"/>
</dbReference>
<dbReference type="Gene3D" id="1.50.10.150">
    <property type="entry name" value="Voltage-dependent anion channel"/>
    <property type="match status" value="1"/>
</dbReference>
<evidence type="ECO:0000256" key="1">
    <source>
        <dbReference type="ARBA" id="ARBA00004651"/>
    </source>
</evidence>
<feature type="transmembrane region" description="Helical" evidence="8">
    <location>
        <begin position="166"/>
        <end position="186"/>
    </location>
</feature>
<dbReference type="eggNOG" id="COG1275">
    <property type="taxonomic scope" value="Bacteria"/>
</dbReference>
<dbReference type="InterPro" id="IPR038665">
    <property type="entry name" value="Voltage-dep_anion_channel_sf"/>
</dbReference>
<dbReference type="Proteomes" id="UP000000765">
    <property type="component" value="Chromosome"/>
</dbReference>
<feature type="transmembrane region" description="Helical" evidence="8">
    <location>
        <begin position="336"/>
        <end position="361"/>
    </location>
</feature>
<keyword evidence="3" id="KW-0813">Transport</keyword>
<comment type="similarity">
    <text evidence="2">Belongs to the tellurite-resistance/dicarboxylate transporter (TDT) family.</text>
</comment>
<feature type="transmembrane region" description="Helical" evidence="8">
    <location>
        <begin position="198"/>
        <end position="217"/>
    </location>
</feature>
<proteinExistence type="inferred from homology"/>
<feature type="transmembrane region" description="Helical" evidence="8">
    <location>
        <begin position="373"/>
        <end position="395"/>
    </location>
</feature>
<evidence type="ECO:0000313" key="10">
    <source>
        <dbReference type="Proteomes" id="UP000000765"/>
    </source>
</evidence>
<feature type="transmembrane region" description="Helical" evidence="8">
    <location>
        <begin position="229"/>
        <end position="250"/>
    </location>
</feature>
<feature type="transmembrane region" description="Helical" evidence="8">
    <location>
        <begin position="401"/>
        <end position="422"/>
    </location>
</feature>
<dbReference type="PANTHER" id="PTHR31686:SF1">
    <property type="entry name" value="SULFITE EFFLUX PUMP SSU1"/>
    <property type="match status" value="1"/>
</dbReference>
<feature type="transmembrane region" description="Helical" evidence="8">
    <location>
        <begin position="124"/>
        <end position="145"/>
    </location>
</feature>
<evidence type="ECO:0000313" key="9">
    <source>
        <dbReference type="EMBL" id="ABL06092.1"/>
    </source>
</evidence>
<protein>
    <submittedName>
        <fullName evidence="9">C4-dicarboxylate transporter/malic acid transport protein</fullName>
    </submittedName>
</protein>
<reference evidence="9 10" key="1">
    <citation type="journal article" date="2007" name="Genome Res.">
        <title>Reductive evolution and niche adaptation inferred from the genome of Mycobacterium ulcerans, the causative agent of Buruli ulcer.</title>
        <authorList>
            <person name="Stinear T.P."/>
            <person name="Seemann T."/>
            <person name="Pidot S."/>
            <person name="Frigui W."/>
            <person name="Reysset G."/>
            <person name="Garnier T."/>
            <person name="Meurice G."/>
            <person name="Simon D."/>
            <person name="Bouchier C."/>
            <person name="Ma L."/>
            <person name="Tichit M."/>
            <person name="Porter J.L."/>
            <person name="Ryan J."/>
            <person name="Johnson P.D."/>
            <person name="Davies J.K."/>
            <person name="Jenkin G.A."/>
            <person name="Small P.L."/>
            <person name="Jones L.M."/>
            <person name="Tekaia F."/>
            <person name="Laval F."/>
            <person name="Daffe M."/>
            <person name="Parkhill J."/>
            <person name="Cole S.T."/>
        </authorList>
    </citation>
    <scope>NUCLEOTIDE SEQUENCE [LARGE SCALE GENOMIC DNA]</scope>
    <source>
        <strain evidence="9 10">Agy99</strain>
    </source>
</reference>